<evidence type="ECO:0000313" key="2">
    <source>
        <dbReference type="EMBL" id="KDB51953.1"/>
    </source>
</evidence>
<comment type="caution">
    <text evidence="2">The sequence shown here is derived from an EMBL/GenBank/DDBJ whole genome shotgun (WGS) entry which is preliminary data.</text>
</comment>
<dbReference type="InterPro" id="IPR000120">
    <property type="entry name" value="Amidase"/>
</dbReference>
<dbReference type="STRING" id="34103.SAMN05421778_10643"/>
<proteinExistence type="predicted"/>
<accession>A0A059KLH3</accession>
<dbReference type="PANTHER" id="PTHR11895:SF151">
    <property type="entry name" value="GLUTAMYL-TRNA(GLN) AMIDOTRANSFERASE SUBUNIT A"/>
    <property type="match status" value="1"/>
</dbReference>
<dbReference type="Gene3D" id="3.90.1300.10">
    <property type="entry name" value="Amidase signature (AS) domain"/>
    <property type="match status" value="1"/>
</dbReference>
<dbReference type="AlphaFoldDB" id="A0A059KLH3"/>
<dbReference type="eggNOG" id="COG0154">
    <property type="taxonomic scope" value="Bacteria"/>
</dbReference>
<dbReference type="RefSeq" id="WP_081838122.1">
    <property type="nucleotide sequence ID" value="NZ_AZRA01000062.1"/>
</dbReference>
<protein>
    <recommendedName>
        <fullName evidence="1">Amidase domain-containing protein</fullName>
    </recommendedName>
</protein>
<evidence type="ECO:0000313" key="3">
    <source>
        <dbReference type="Proteomes" id="UP000026714"/>
    </source>
</evidence>
<dbReference type="InterPro" id="IPR023631">
    <property type="entry name" value="Amidase_dom"/>
</dbReference>
<dbReference type="Pfam" id="PF01425">
    <property type="entry name" value="Amidase"/>
    <property type="match status" value="1"/>
</dbReference>
<evidence type="ECO:0000259" key="1">
    <source>
        <dbReference type="Pfam" id="PF01425"/>
    </source>
</evidence>
<keyword evidence="3" id="KW-1185">Reference proteome</keyword>
<dbReference type="EMBL" id="AZRA01000062">
    <property type="protein sequence ID" value="KDB51953.1"/>
    <property type="molecule type" value="Genomic_DNA"/>
</dbReference>
<name>A0A059KLH3_9BURK</name>
<reference evidence="2 3" key="1">
    <citation type="journal article" date="2014" name="FEMS Microbiol. Ecol.">
        <title>Sphaerotilus natans encrusted with nanoball-shaped Fe(III) oxide minerals formed by nitrate-reducing mixotrophic Fe(II) oxidation.</title>
        <authorList>
            <person name="Park S."/>
            <person name="Kim D.H."/>
            <person name="Lee J.H."/>
            <person name="Hur H.G."/>
        </authorList>
    </citation>
    <scope>NUCLEOTIDE SEQUENCE [LARGE SCALE GENOMIC DNA]</scope>
    <source>
        <strain evidence="2 3">DSM 6575</strain>
    </source>
</reference>
<dbReference type="SUPFAM" id="SSF75304">
    <property type="entry name" value="Amidase signature (AS) enzymes"/>
    <property type="match status" value="1"/>
</dbReference>
<dbReference type="Proteomes" id="UP000026714">
    <property type="component" value="Unassembled WGS sequence"/>
</dbReference>
<dbReference type="GO" id="GO:0003824">
    <property type="term" value="F:catalytic activity"/>
    <property type="evidence" value="ECO:0007669"/>
    <property type="project" value="InterPro"/>
</dbReference>
<dbReference type="PATRIC" id="fig|1286631.3.peg.2378"/>
<gene>
    <name evidence="2" type="ORF">X805_24310</name>
</gene>
<sequence>MMTRHEMPGALALRAQLREGRCSARDIVQDHVARIEALDPAIHAWQAFDARLPLARADALDAAPGGAAAQGPLAGLPVGLKDLIDTRDWPTGFGSAVFAERRPAEDAPLVRQLLALGAVPMGKTVTTEFGYFQPGPTANPWNPAHTPGGSSSGSAAAVAAGMVPLAFGTQTAGSLIRPASYCGVWALKATHGRHGLVGVQGLSESLDTLGWMARSADDLELLRAALDGEPWRPLPETAPRLAWSRTREWPLMQHGGAAAFEAGITRLAQAGVLAREWWPPDPLGGLFEAQKTIMAHEAAQHLAALLAQHGPHLSAPLRQLLEHGTGLGAAEVAAAQALARQGREVLDALLGEVDALVAPAAPGEAPAGLQATGDPAFSRVWNLLGHPCVNVPGLLGPQGLPVGLQLVGRRGAAGERALLAAARTVGEIIHGMISGHECRPPITRPAGP</sequence>
<dbReference type="PANTHER" id="PTHR11895">
    <property type="entry name" value="TRANSAMIDASE"/>
    <property type="match status" value="1"/>
</dbReference>
<organism evidence="2 3">
    <name type="scientific">Sphaerotilus natans subsp. natans DSM 6575</name>
    <dbReference type="NCBI Taxonomy" id="1286631"/>
    <lineage>
        <taxon>Bacteria</taxon>
        <taxon>Pseudomonadati</taxon>
        <taxon>Pseudomonadota</taxon>
        <taxon>Betaproteobacteria</taxon>
        <taxon>Burkholderiales</taxon>
        <taxon>Sphaerotilaceae</taxon>
        <taxon>Sphaerotilus</taxon>
    </lineage>
</organism>
<feature type="domain" description="Amidase" evidence="1">
    <location>
        <begin position="26"/>
        <end position="411"/>
    </location>
</feature>
<dbReference type="InterPro" id="IPR036928">
    <property type="entry name" value="AS_sf"/>
</dbReference>